<evidence type="ECO:0000256" key="6">
    <source>
        <dbReference type="RuleBase" id="RU367089"/>
    </source>
</evidence>
<sequence>MGSQALQILRQGVWAALSGGWYQDPHQGAGVNALHLYLWLFLLGFPFTLYMVSAAPTPPLAVYCPVIAALFIVLKMVNYRLHRALDEGEIVERNANEHMDREEANKNPHANELTTQVDRPPGKAAETRDDQSEKLAALVDSRTCKETGGKQKDGDVRPKSSSLIHRTASVHKSSRRRTGKKRASSFDSSRHREYVSFRGVSGTKPQSAVFCHDEDSSDQSDLSRTSSMQSAHQFSSDSSSSTTSHSCQSPEGKYNALKTKYIKERGGADSNTHKAHLGSEGISKKRSTRRTSSTTSVKSRARVLSLDSGTVACLNNPNSLMAPGNIKQLTTSKSDLEAKEGEVLDELSLLGRASHLESVTPQASEETVMFHRERSTFRRQAVRRRHNAGSNPTPPTLLIGSPLRYVQSRPPSQAAVLSASASLLVRNGSVHLEASHDNASAVGGSSLHDELGMQALCNLGDMEVLMPQIYGLNRLLTIDTDLLEHQDIDLSPDLQDRMQSQEEAAQKVKQYYRFWILPKLWIGINFDRLTLLALFDRNREILENVLAVILAILVAFLGSVLLIEGFFKDIWVFQFCLVIATCQYSLLKSVQPDSSSPRHGHNRIIAYSRPVYFCLCCGLIWLLDYGNFPYSLFSPFFSVVFTLCFPIVFFIGLLPQVNTFVMYLCEQLDIHVFGGNATTSLLAALYSFICSIVAVALLYGLCYGALKDSWDGQHIPVLFSVFCGLLVAISYHLSRQSSDPSNERLQSDLIVCLVIGVLYFAIHVSTVFTVLQPVLSYILYALVGSVGFLTHYVLPQLRKQLPWHCFSHSLLKTKEYYQFEVRNAAHVMWFEKLHVWLLFVEKNVIYPLIVLNELSSSAKNIASPKKLDTEIGALMITIAGLKLLRSSFSNPTCQYVTVIFTVLFFTFDYKSFSETMLLDLFFMSILFSKLWELFYKLRFVYTYIAPWQITWGSAFHAFAQPFAVPHSAMLFVQAAVSAFFSTPLNPFLGSAIFITSYVRPVKFWERDYNTKRVDHSNTRLASQLDRNPGSDDNNLNSIFYEHLTRSLQHSLCGDLLLGRWGNYSTGDCFILASDYLNALVHLIEIGNGLVTFQLRGLEFRGTYCQQREVEAITEGVEEDEGFCCCEPGHLPYMLSFNATFGQRWLAWEVLVTKYVLEGYSITDNSAASMLQVFDLRKILTTYYVKGIIYYVTTSPKLEEWLANETMQEGLQPCADCNYVDVDPTFNPNIDEDYDHHLAGVSRESFCVTYLNWIEYCCTRREKPLDADKDSSLVTLCYGLCVLGRRALGTASHHMSSNLESFLYGLHALFKGDFRISSIRDEWIFADMELLRKVVVPGIRMSLKLHQDHFTSPDEYDDPTVLYEAIVSHEQNLVIAHEGDPAWRSAVLSNSPSLLALRHVMDDGTNEYKIIMLNKRYLSFRVIKVNKECVRGLWAGQQQELVFLRNRNPERGSIQNAKQALRNMINSSCDQPIGYPIYVSPLTTSYSDSHDQLKEFLGGAISLGNIRNFIVSTWKGCGAGCNSGGNIEDSDAGGGASCTSNNAAANESQSSMSQAGGNLITGQGPGAGLHPPVTSHPSTLGKTNLKSGLIC</sequence>
<comment type="similarity">
    <text evidence="2 6">Belongs to the pecanex family.</text>
</comment>
<feature type="transmembrane region" description="Helical" evidence="6">
    <location>
        <begin position="681"/>
        <end position="701"/>
    </location>
</feature>
<feature type="compositionally biased region" description="Basic and acidic residues" evidence="7">
    <location>
        <begin position="142"/>
        <end position="158"/>
    </location>
</feature>
<evidence type="ECO:0000256" key="7">
    <source>
        <dbReference type="SAM" id="MobiDB-lite"/>
    </source>
</evidence>
<evidence type="ECO:0000256" key="2">
    <source>
        <dbReference type="ARBA" id="ARBA00010170"/>
    </source>
</evidence>
<dbReference type="InterPro" id="IPR039797">
    <property type="entry name" value="Pecanex"/>
</dbReference>
<feature type="domain" description="Pecanex C-terminal" evidence="8">
    <location>
        <begin position="1265"/>
        <end position="1491"/>
    </location>
</feature>
<feature type="region of interest" description="Disordered" evidence="7">
    <location>
        <begin position="1531"/>
        <end position="1580"/>
    </location>
</feature>
<reference evidence="9" key="1">
    <citation type="submission" date="2025-08" db="UniProtKB">
        <authorList>
            <consortium name="Ensembl"/>
        </authorList>
    </citation>
    <scope>IDENTIFICATION</scope>
</reference>
<feature type="compositionally biased region" description="Basic residues" evidence="7">
    <location>
        <begin position="168"/>
        <end position="183"/>
    </location>
</feature>
<feature type="transmembrane region" description="Helical" evidence="6">
    <location>
        <begin position="774"/>
        <end position="794"/>
    </location>
</feature>
<feature type="compositionally biased region" description="Low complexity" evidence="7">
    <location>
        <begin position="1539"/>
        <end position="1554"/>
    </location>
</feature>
<name>A0A8C3XJB0_CHESE</name>
<keyword evidence="5 6" id="KW-0472">Membrane</keyword>
<evidence type="ECO:0000256" key="3">
    <source>
        <dbReference type="ARBA" id="ARBA00022692"/>
    </source>
</evidence>
<feature type="transmembrane region" description="Helical" evidence="6">
    <location>
        <begin position="545"/>
        <end position="564"/>
    </location>
</feature>
<dbReference type="Pfam" id="PF05041">
    <property type="entry name" value="Pecanex_C"/>
    <property type="match status" value="1"/>
</dbReference>
<dbReference type="PANTHER" id="PTHR12372:SF2">
    <property type="entry name" value="PECANEX-LIKE PROTEIN 1"/>
    <property type="match status" value="1"/>
</dbReference>
<feature type="transmembrane region" description="Helical" evidence="6">
    <location>
        <begin position="632"/>
        <end position="654"/>
    </location>
</feature>
<evidence type="ECO:0000259" key="8">
    <source>
        <dbReference type="Pfam" id="PF05041"/>
    </source>
</evidence>
<comment type="subcellular location">
    <subcellularLocation>
        <location evidence="1 6">Membrane</location>
        <topology evidence="1 6">Multi-pass membrane protein</topology>
    </subcellularLocation>
</comment>
<protein>
    <recommendedName>
        <fullName evidence="6">Pecanex-like protein</fullName>
    </recommendedName>
</protein>
<accession>A0A8C3XJB0</accession>
<feature type="transmembrane region" description="Helical" evidence="6">
    <location>
        <begin position="36"/>
        <end position="54"/>
    </location>
</feature>
<dbReference type="GO" id="GO:0016020">
    <property type="term" value="C:membrane"/>
    <property type="evidence" value="ECO:0007669"/>
    <property type="project" value="UniProtKB-SubCell"/>
</dbReference>
<keyword evidence="4 6" id="KW-1133">Transmembrane helix</keyword>
<evidence type="ECO:0000313" key="9">
    <source>
        <dbReference type="Ensembl" id="ENSCSRP00000002307.1"/>
    </source>
</evidence>
<evidence type="ECO:0000256" key="1">
    <source>
        <dbReference type="ARBA" id="ARBA00004141"/>
    </source>
</evidence>
<feature type="transmembrane region" description="Helical" evidence="6">
    <location>
        <begin position="607"/>
        <end position="626"/>
    </location>
</feature>
<reference evidence="9" key="2">
    <citation type="submission" date="2025-09" db="UniProtKB">
        <authorList>
            <consortium name="Ensembl"/>
        </authorList>
    </citation>
    <scope>IDENTIFICATION</scope>
</reference>
<dbReference type="InterPro" id="IPR007735">
    <property type="entry name" value="Pecanex_C"/>
</dbReference>
<evidence type="ECO:0000256" key="4">
    <source>
        <dbReference type="ARBA" id="ARBA00022989"/>
    </source>
</evidence>
<dbReference type="Proteomes" id="UP000694403">
    <property type="component" value="Unplaced"/>
</dbReference>
<evidence type="ECO:0000313" key="10">
    <source>
        <dbReference type="Proteomes" id="UP000694403"/>
    </source>
</evidence>
<feature type="transmembrane region" description="Helical" evidence="6">
    <location>
        <begin position="745"/>
        <end position="762"/>
    </location>
</feature>
<dbReference type="Ensembl" id="ENSCSRT00000002374.1">
    <property type="protein sequence ID" value="ENSCSRP00000002307.1"/>
    <property type="gene ID" value="ENSCSRG00000000950.1"/>
</dbReference>
<feature type="transmembrane region" description="Helical" evidence="6">
    <location>
        <begin position="713"/>
        <end position="733"/>
    </location>
</feature>
<keyword evidence="3 6" id="KW-0812">Transmembrane</keyword>
<evidence type="ECO:0000256" key="5">
    <source>
        <dbReference type="ARBA" id="ARBA00023136"/>
    </source>
</evidence>
<feature type="region of interest" description="Disordered" evidence="7">
    <location>
        <begin position="100"/>
        <end position="300"/>
    </location>
</feature>
<proteinExistence type="inferred from homology"/>
<organism evidence="9 10">
    <name type="scientific">Chelydra serpentina</name>
    <name type="common">Snapping turtle</name>
    <name type="synonym">Testudo serpentina</name>
    <dbReference type="NCBI Taxonomy" id="8475"/>
    <lineage>
        <taxon>Eukaryota</taxon>
        <taxon>Metazoa</taxon>
        <taxon>Chordata</taxon>
        <taxon>Craniata</taxon>
        <taxon>Vertebrata</taxon>
        <taxon>Euteleostomi</taxon>
        <taxon>Archelosauria</taxon>
        <taxon>Testudinata</taxon>
        <taxon>Testudines</taxon>
        <taxon>Cryptodira</taxon>
        <taxon>Durocryptodira</taxon>
        <taxon>Americhelydia</taxon>
        <taxon>Chelydroidea</taxon>
        <taxon>Chelydridae</taxon>
        <taxon>Chelydra</taxon>
    </lineage>
</organism>
<dbReference type="PANTHER" id="PTHR12372">
    <property type="entry name" value="PECANEX"/>
    <property type="match status" value="1"/>
</dbReference>
<keyword evidence="10" id="KW-1185">Reference proteome</keyword>
<feature type="transmembrane region" description="Helical" evidence="6">
    <location>
        <begin position="60"/>
        <end position="77"/>
    </location>
</feature>
<feature type="compositionally biased region" description="Low complexity" evidence="7">
    <location>
        <begin position="219"/>
        <end position="249"/>
    </location>
</feature>